<organism evidence="6 7">
    <name type="scientific">Armillaria ostoyae</name>
    <name type="common">Armillaria root rot fungus</name>
    <dbReference type="NCBI Taxonomy" id="47428"/>
    <lineage>
        <taxon>Eukaryota</taxon>
        <taxon>Fungi</taxon>
        <taxon>Dikarya</taxon>
        <taxon>Basidiomycota</taxon>
        <taxon>Agaricomycotina</taxon>
        <taxon>Agaricomycetes</taxon>
        <taxon>Agaricomycetidae</taxon>
        <taxon>Agaricales</taxon>
        <taxon>Marasmiineae</taxon>
        <taxon>Physalacriaceae</taxon>
        <taxon>Armillaria</taxon>
    </lineage>
</organism>
<dbReference type="OrthoDB" id="10254627at2759"/>
<keyword evidence="2 4" id="KW-0689">Ribosomal protein</keyword>
<dbReference type="GO" id="GO:0003723">
    <property type="term" value="F:RNA binding"/>
    <property type="evidence" value="ECO:0007669"/>
    <property type="project" value="TreeGrafter"/>
</dbReference>
<dbReference type="PROSITE" id="PS00360">
    <property type="entry name" value="RIBOSOMAL_S9"/>
    <property type="match status" value="1"/>
</dbReference>
<evidence type="ECO:0000256" key="3">
    <source>
        <dbReference type="ARBA" id="ARBA00023274"/>
    </source>
</evidence>
<protein>
    <recommendedName>
        <fullName evidence="8">MRPS9-mitochondrial ribosomal protein, small subunit</fullName>
    </recommendedName>
</protein>
<dbReference type="PANTHER" id="PTHR21569:SF1">
    <property type="entry name" value="SMALL RIBOSOMAL SUBUNIT PROTEIN US9M"/>
    <property type="match status" value="1"/>
</dbReference>
<dbReference type="Pfam" id="PF00380">
    <property type="entry name" value="Ribosomal_S9"/>
    <property type="match status" value="1"/>
</dbReference>
<evidence type="ECO:0000313" key="7">
    <source>
        <dbReference type="Proteomes" id="UP000219338"/>
    </source>
</evidence>
<dbReference type="AlphaFoldDB" id="A0A284QM33"/>
<dbReference type="SUPFAM" id="SSF54211">
    <property type="entry name" value="Ribosomal protein S5 domain 2-like"/>
    <property type="match status" value="1"/>
</dbReference>
<dbReference type="InterPro" id="IPR000754">
    <property type="entry name" value="Ribosomal_uS9"/>
</dbReference>
<dbReference type="STRING" id="47428.A0A284QM33"/>
<comment type="similarity">
    <text evidence="1 4">Belongs to the universal ribosomal protein uS9 family.</text>
</comment>
<name>A0A284QM33_ARMOS</name>
<feature type="compositionally biased region" description="Low complexity" evidence="5">
    <location>
        <begin position="323"/>
        <end position="346"/>
    </location>
</feature>
<keyword evidence="3 4" id="KW-0687">Ribonucleoprotein</keyword>
<evidence type="ECO:0000256" key="4">
    <source>
        <dbReference type="RuleBase" id="RU003815"/>
    </source>
</evidence>
<dbReference type="InterPro" id="IPR020568">
    <property type="entry name" value="Ribosomal_Su5_D2-typ_SF"/>
</dbReference>
<dbReference type="GO" id="GO:0005763">
    <property type="term" value="C:mitochondrial small ribosomal subunit"/>
    <property type="evidence" value="ECO:0007669"/>
    <property type="project" value="TreeGrafter"/>
</dbReference>
<dbReference type="InterPro" id="IPR020574">
    <property type="entry name" value="Ribosomal_uS9_CS"/>
</dbReference>
<keyword evidence="7" id="KW-1185">Reference proteome</keyword>
<accession>A0A284QM33</accession>
<feature type="region of interest" description="Disordered" evidence="5">
    <location>
        <begin position="247"/>
        <end position="266"/>
    </location>
</feature>
<evidence type="ECO:0008006" key="8">
    <source>
        <dbReference type="Google" id="ProtNLM"/>
    </source>
</evidence>
<dbReference type="InterPro" id="IPR014721">
    <property type="entry name" value="Ribsml_uS5_D2-typ_fold_subgr"/>
</dbReference>
<evidence type="ECO:0000256" key="5">
    <source>
        <dbReference type="SAM" id="MobiDB-lite"/>
    </source>
</evidence>
<dbReference type="EMBL" id="FUEG01000001">
    <property type="protein sequence ID" value="SJK97508.1"/>
    <property type="molecule type" value="Genomic_DNA"/>
</dbReference>
<proteinExistence type="inferred from homology"/>
<dbReference type="Proteomes" id="UP000219338">
    <property type="component" value="Unassembled WGS sequence"/>
</dbReference>
<feature type="compositionally biased region" description="Basic and acidic residues" evidence="5">
    <location>
        <begin position="368"/>
        <end position="377"/>
    </location>
</feature>
<evidence type="ECO:0000256" key="1">
    <source>
        <dbReference type="ARBA" id="ARBA00005251"/>
    </source>
</evidence>
<dbReference type="GO" id="GO:0003735">
    <property type="term" value="F:structural constituent of ribosome"/>
    <property type="evidence" value="ECO:0007669"/>
    <property type="project" value="InterPro"/>
</dbReference>
<dbReference type="Gene3D" id="3.30.230.10">
    <property type="match status" value="1"/>
</dbReference>
<gene>
    <name evidence="6" type="ORF">ARMOST_00760</name>
</gene>
<evidence type="ECO:0000313" key="6">
    <source>
        <dbReference type="EMBL" id="SJK97508.1"/>
    </source>
</evidence>
<sequence>MQSILRQLGWRSPAQYVLRRSRYSLCSRAYSGAPFVPPAQLAEQPRVKLTIDADGVPNWHGATTEDVNAAISDDAMKEILLDPDIRGKGKLAPESPSFYTGRAPYYDTMTSLQMALGQIRATLKTLQLLPLPPFARASLLPMPPLWKNLEEMSSEVGMKLNTTRYRRLLVVLNELHECLRIATTAGHTELADMIEQVVAMFERGESQKEEYMSRGKRTIAELDEFGRSYTLGRRKTSSARVWIIPVQSAQPTPEPEAEAEQVATPAAPESISDAELHDLFSGISSQEPSLPSETDANSSSSLVFDEVLEAEETDNSTQPSFRSSLDSLLQTSADSSASQASLLDQDGPTLQNDSVPETIEDSPPLSSDDDHNAHPLIDDSSDTRVQTVRRPQRITSNVKPVEVPTTTILVNNLPLSQYFPKVVDRERVVYPLKVAGVLGKFNVFTIARGGGSTGQTGAIAHGIAKGLLAHDQELLTVLRKANLIKRDPRVVERKKTGLAKARKRYTWVKR</sequence>
<feature type="region of interest" description="Disordered" evidence="5">
    <location>
        <begin position="310"/>
        <end position="388"/>
    </location>
</feature>
<dbReference type="GO" id="GO:0006412">
    <property type="term" value="P:translation"/>
    <property type="evidence" value="ECO:0007669"/>
    <property type="project" value="InterPro"/>
</dbReference>
<dbReference type="PANTHER" id="PTHR21569">
    <property type="entry name" value="RIBOSOMAL PROTEIN S9"/>
    <property type="match status" value="1"/>
</dbReference>
<evidence type="ECO:0000256" key="2">
    <source>
        <dbReference type="ARBA" id="ARBA00022980"/>
    </source>
</evidence>
<dbReference type="OMA" id="ARVWVIA"/>
<reference evidence="7" key="1">
    <citation type="journal article" date="2017" name="Nat. Ecol. Evol.">
        <title>Genome expansion and lineage-specific genetic innovations in the forest pathogenic fungi Armillaria.</title>
        <authorList>
            <person name="Sipos G."/>
            <person name="Prasanna A.N."/>
            <person name="Walter M.C."/>
            <person name="O'Connor E."/>
            <person name="Balint B."/>
            <person name="Krizsan K."/>
            <person name="Kiss B."/>
            <person name="Hess J."/>
            <person name="Varga T."/>
            <person name="Slot J."/>
            <person name="Riley R."/>
            <person name="Boka B."/>
            <person name="Rigling D."/>
            <person name="Barry K."/>
            <person name="Lee J."/>
            <person name="Mihaltcheva S."/>
            <person name="LaButti K."/>
            <person name="Lipzen A."/>
            <person name="Waldron R."/>
            <person name="Moloney N.M."/>
            <person name="Sperisen C."/>
            <person name="Kredics L."/>
            <person name="Vagvoelgyi C."/>
            <person name="Patrignani A."/>
            <person name="Fitzpatrick D."/>
            <person name="Nagy I."/>
            <person name="Doyle S."/>
            <person name="Anderson J.B."/>
            <person name="Grigoriev I.V."/>
            <person name="Gueldener U."/>
            <person name="Muensterkoetter M."/>
            <person name="Nagy L.G."/>
        </authorList>
    </citation>
    <scope>NUCLEOTIDE SEQUENCE [LARGE SCALE GENOMIC DNA]</scope>
    <source>
        <strain evidence="7">C18/9</strain>
    </source>
</reference>